<dbReference type="InterPro" id="IPR056925">
    <property type="entry name" value="ParE-like"/>
</dbReference>
<dbReference type="EMBL" id="NAPY01000004">
    <property type="protein sequence ID" value="MUL35562.1"/>
    <property type="molecule type" value="Genomic_DNA"/>
</dbReference>
<evidence type="ECO:0000259" key="1">
    <source>
        <dbReference type="Pfam" id="PF24732"/>
    </source>
</evidence>
<keyword evidence="3" id="KW-1185">Reference proteome</keyword>
<feature type="domain" description="ParE-like toxin" evidence="1">
    <location>
        <begin position="20"/>
        <end position="83"/>
    </location>
</feature>
<comment type="caution">
    <text evidence="2">The sequence shown here is derived from an EMBL/GenBank/DDBJ whole genome shotgun (WGS) entry which is preliminary data.</text>
</comment>
<reference evidence="2 3" key="1">
    <citation type="journal article" date="2019" name="Front. Microbiol.">
        <title>Genomic Features for Desiccation Tolerance and Sugar Biosynthesis in the Extremophile Gloeocapsopsis sp. UTEX B3054.</title>
        <authorList>
            <person name="Urrejola C."/>
            <person name="Alcorta J."/>
            <person name="Salas L."/>
            <person name="Vasquez M."/>
            <person name="Polz M.F."/>
            <person name="Vicuna R."/>
            <person name="Diez B."/>
        </authorList>
    </citation>
    <scope>NUCLEOTIDE SEQUENCE [LARGE SCALE GENOMIC DNA]</scope>
    <source>
        <strain evidence="2 3">1H9</strain>
    </source>
</reference>
<sequence length="89" mass="10795">MQSSVTKTFRKQLRQLPTTVQEQAVKAYKLWREDPYHNSLQFKRISQRQPIYSVRISTNYRALGLMESGQIYWFWIGVHSEYDELLRRL</sequence>
<accession>A0A6N8FSL9</accession>
<evidence type="ECO:0000313" key="3">
    <source>
        <dbReference type="Proteomes" id="UP000441797"/>
    </source>
</evidence>
<name>A0A6N8FSL9_9CHRO</name>
<dbReference type="AlphaFoldDB" id="A0A6N8FSL9"/>
<organism evidence="2 3">
    <name type="scientific">Gloeocapsopsis dulcis AAB1 = 1H9</name>
    <dbReference type="NCBI Taxonomy" id="1433147"/>
    <lineage>
        <taxon>Bacteria</taxon>
        <taxon>Bacillati</taxon>
        <taxon>Cyanobacteriota</taxon>
        <taxon>Cyanophyceae</taxon>
        <taxon>Oscillatoriophycideae</taxon>
        <taxon>Chroococcales</taxon>
        <taxon>Chroococcaceae</taxon>
        <taxon>Gloeocapsopsis</taxon>
        <taxon>Gloeocapsopsis dulcis</taxon>
    </lineage>
</organism>
<dbReference type="SUPFAM" id="SSF143011">
    <property type="entry name" value="RelE-like"/>
    <property type="match status" value="1"/>
</dbReference>
<dbReference type="Pfam" id="PF24732">
    <property type="entry name" value="ParE_like"/>
    <property type="match status" value="1"/>
</dbReference>
<dbReference type="OrthoDB" id="129742at2"/>
<proteinExistence type="predicted"/>
<dbReference type="Gene3D" id="3.30.2310.20">
    <property type="entry name" value="RelE-like"/>
    <property type="match status" value="1"/>
</dbReference>
<protein>
    <recommendedName>
        <fullName evidence="1">ParE-like toxin domain-containing protein</fullName>
    </recommendedName>
</protein>
<dbReference type="InterPro" id="IPR035093">
    <property type="entry name" value="RelE/ParE_toxin_dom_sf"/>
</dbReference>
<dbReference type="Proteomes" id="UP000441797">
    <property type="component" value="Unassembled WGS sequence"/>
</dbReference>
<evidence type="ECO:0000313" key="2">
    <source>
        <dbReference type="EMBL" id="MUL35562.1"/>
    </source>
</evidence>
<gene>
    <name evidence="2" type="ORF">BWI75_04155</name>
</gene>
<dbReference type="RefSeq" id="WP_105221085.1">
    <property type="nucleotide sequence ID" value="NZ_CAWNSU010000082.1"/>
</dbReference>